<keyword evidence="3" id="KW-1185">Reference proteome</keyword>
<comment type="function">
    <text evidence="1">Catalyzes the cleavage of 5-oxoproline to form L-glutamate coupled to the hydrolysis of ATP to ADP and inorganic phosphate.</text>
</comment>
<dbReference type="PANTHER" id="PTHR30292:SF0">
    <property type="entry name" value="5-OXOPROLINASE SUBUNIT A"/>
    <property type="match status" value="1"/>
</dbReference>
<protein>
    <recommendedName>
        <fullName evidence="1">5-oxoprolinase subunit A</fullName>
        <shortName evidence="1">5-OPase subunit A</shortName>
        <ecNumber evidence="1">3.5.2.9</ecNumber>
    </recommendedName>
    <alternativeName>
        <fullName evidence="1">5-oxoprolinase (ATP-hydrolyzing) subunit A</fullName>
    </alternativeName>
</protein>
<dbReference type="AlphaFoldDB" id="A0A6I0ER81"/>
<dbReference type="GO" id="GO:0017168">
    <property type="term" value="F:5-oxoprolinase (ATP-hydrolyzing) activity"/>
    <property type="evidence" value="ECO:0007669"/>
    <property type="project" value="UniProtKB-UniRule"/>
</dbReference>
<comment type="subunit">
    <text evidence="1">Forms a complex composed of PxpA, PxpB and PxpC.</text>
</comment>
<gene>
    <name evidence="1" type="primary">pxpA</name>
    <name evidence="2" type="ORF">F9B85_06195</name>
</gene>
<name>A0A6I0ER81_9FIRM</name>
<dbReference type="SUPFAM" id="SSF88713">
    <property type="entry name" value="Glycoside hydrolase/deacetylase"/>
    <property type="match status" value="1"/>
</dbReference>
<dbReference type="NCBIfam" id="NF003814">
    <property type="entry name" value="PRK05406.1-3"/>
    <property type="match status" value="1"/>
</dbReference>
<dbReference type="Pfam" id="PF03746">
    <property type="entry name" value="LamB_YcsF"/>
    <property type="match status" value="1"/>
</dbReference>
<proteinExistence type="inferred from homology"/>
<evidence type="ECO:0000313" key="2">
    <source>
        <dbReference type="EMBL" id="KAB2952869.1"/>
    </source>
</evidence>
<reference evidence="2 3" key="1">
    <citation type="submission" date="2019-10" db="EMBL/GenBank/DDBJ databases">
        <title>Whole-genome sequence of the extremophile Heliorestis acidaminivorans DSM 24790.</title>
        <authorList>
            <person name="Kyndt J.A."/>
            <person name="Meyer T.E."/>
        </authorList>
    </citation>
    <scope>NUCLEOTIDE SEQUENCE [LARGE SCALE GENOMIC DNA]</scope>
    <source>
        <strain evidence="2 3">DSM 24790</strain>
    </source>
</reference>
<evidence type="ECO:0000313" key="3">
    <source>
        <dbReference type="Proteomes" id="UP000468766"/>
    </source>
</evidence>
<dbReference type="PANTHER" id="PTHR30292">
    <property type="entry name" value="UNCHARACTERIZED PROTEIN YBGL-RELATED"/>
    <property type="match status" value="1"/>
</dbReference>
<dbReference type="HAMAP" id="MF_00691">
    <property type="entry name" value="PxpA"/>
    <property type="match status" value="1"/>
</dbReference>
<keyword evidence="1" id="KW-0547">Nucleotide-binding</keyword>
<comment type="catalytic activity">
    <reaction evidence="1">
        <text>5-oxo-L-proline + ATP + 2 H2O = L-glutamate + ADP + phosphate + H(+)</text>
        <dbReference type="Rhea" id="RHEA:10348"/>
        <dbReference type="ChEBI" id="CHEBI:15377"/>
        <dbReference type="ChEBI" id="CHEBI:15378"/>
        <dbReference type="ChEBI" id="CHEBI:29985"/>
        <dbReference type="ChEBI" id="CHEBI:30616"/>
        <dbReference type="ChEBI" id="CHEBI:43474"/>
        <dbReference type="ChEBI" id="CHEBI:58402"/>
        <dbReference type="ChEBI" id="CHEBI:456216"/>
        <dbReference type="EC" id="3.5.2.9"/>
    </reaction>
</comment>
<dbReference type="GO" id="GO:0005524">
    <property type="term" value="F:ATP binding"/>
    <property type="evidence" value="ECO:0007669"/>
    <property type="project" value="UniProtKB-UniRule"/>
</dbReference>
<dbReference type="GO" id="GO:0005975">
    <property type="term" value="P:carbohydrate metabolic process"/>
    <property type="evidence" value="ECO:0007669"/>
    <property type="project" value="InterPro"/>
</dbReference>
<dbReference type="Proteomes" id="UP000468766">
    <property type="component" value="Unassembled WGS sequence"/>
</dbReference>
<dbReference type="RefSeq" id="WP_151619528.1">
    <property type="nucleotide sequence ID" value="NZ_WBXO01000004.1"/>
</dbReference>
<evidence type="ECO:0000256" key="1">
    <source>
        <dbReference type="HAMAP-Rule" id="MF_00691"/>
    </source>
</evidence>
<accession>A0A6I0ER81</accession>
<dbReference type="OrthoDB" id="9773478at2"/>
<dbReference type="InterPro" id="IPR005501">
    <property type="entry name" value="LamB/YcsF/PxpA-like"/>
</dbReference>
<keyword evidence="1" id="KW-0378">Hydrolase</keyword>
<comment type="caution">
    <text evidence="2">The sequence shown here is derived from an EMBL/GenBank/DDBJ whole genome shotgun (WGS) entry which is preliminary data.</text>
</comment>
<dbReference type="CDD" id="cd10787">
    <property type="entry name" value="LamB_YcsF_like"/>
    <property type="match status" value="1"/>
</dbReference>
<organism evidence="2 3">
    <name type="scientific">Heliorestis acidaminivorans</name>
    <dbReference type="NCBI Taxonomy" id="553427"/>
    <lineage>
        <taxon>Bacteria</taxon>
        <taxon>Bacillati</taxon>
        <taxon>Bacillota</taxon>
        <taxon>Clostridia</taxon>
        <taxon>Eubacteriales</taxon>
        <taxon>Heliobacteriaceae</taxon>
        <taxon>Heliorestis</taxon>
    </lineage>
</organism>
<keyword evidence="1" id="KW-0067">ATP-binding</keyword>
<dbReference type="Gene3D" id="3.20.20.370">
    <property type="entry name" value="Glycoside hydrolase/deacetylase"/>
    <property type="match status" value="1"/>
</dbReference>
<dbReference type="EMBL" id="WBXO01000004">
    <property type="protein sequence ID" value="KAB2952869.1"/>
    <property type="molecule type" value="Genomic_DNA"/>
</dbReference>
<sequence>MQIDLNCDLGESYGIYKIGSDQAMMPLVSSVNIACGFHGGDPNTMAETVEIALQYGKAMGAHPGYQDLNGFGRRNMDIKATEVSNLITYQVGALEAFVRSAGGKLRHVKPHGALYNQAAVDFTLADAIVRAIKKLNPQLILYGLSGSELCKAGKQQGLKVVQEAFIDRRYKEDGTLTPRDHDQAVIHDPEEALQQALSIIENKAVQTIEGIWIPLEAESLCLHGDNIKAVDLAEFLHRKLLEKNIMILPPSI</sequence>
<dbReference type="NCBIfam" id="NF003816">
    <property type="entry name" value="PRK05406.1-5"/>
    <property type="match status" value="1"/>
</dbReference>
<comment type="similarity">
    <text evidence="1">Belongs to the LamB/PxpA family.</text>
</comment>
<dbReference type="InterPro" id="IPR011330">
    <property type="entry name" value="Glyco_hydro/deAcase_b/a-brl"/>
</dbReference>
<dbReference type="EC" id="3.5.2.9" evidence="1"/>